<organism evidence="2 3">
    <name type="scientific">Ceratopteris richardii</name>
    <name type="common">Triangle waterfern</name>
    <dbReference type="NCBI Taxonomy" id="49495"/>
    <lineage>
        <taxon>Eukaryota</taxon>
        <taxon>Viridiplantae</taxon>
        <taxon>Streptophyta</taxon>
        <taxon>Embryophyta</taxon>
        <taxon>Tracheophyta</taxon>
        <taxon>Polypodiopsida</taxon>
        <taxon>Polypodiidae</taxon>
        <taxon>Polypodiales</taxon>
        <taxon>Pteridineae</taxon>
        <taxon>Pteridaceae</taxon>
        <taxon>Parkerioideae</taxon>
        <taxon>Ceratopteris</taxon>
    </lineage>
</organism>
<dbReference type="EMBL" id="CM035438">
    <property type="protein sequence ID" value="KAH7286228.1"/>
    <property type="molecule type" value="Genomic_DNA"/>
</dbReference>
<keyword evidence="1" id="KW-0812">Transmembrane</keyword>
<evidence type="ECO:0000256" key="1">
    <source>
        <dbReference type="SAM" id="Phobius"/>
    </source>
</evidence>
<keyword evidence="3" id="KW-1185">Reference proteome</keyword>
<dbReference type="EMBL" id="CM035438">
    <property type="protein sequence ID" value="KAH7286230.1"/>
    <property type="molecule type" value="Genomic_DNA"/>
</dbReference>
<feature type="transmembrane region" description="Helical" evidence="1">
    <location>
        <begin position="12"/>
        <end position="32"/>
    </location>
</feature>
<name>A0A8T2QRM3_CERRI</name>
<sequence>MICADDSKTLMVLLNDLTFMMFCGLTILGPAGEKMYFFSKYTFRLVDLSDLQTFEVCVFFFSSGCFSCSTTIAKSGGSIPNRFVQFFPYSVEIQNSVEVFLFILVLAHHVFMLHV</sequence>
<keyword evidence="1" id="KW-0472">Membrane</keyword>
<keyword evidence="1" id="KW-1133">Transmembrane helix</keyword>
<protein>
    <submittedName>
        <fullName evidence="2">Uncharacterized protein</fullName>
    </submittedName>
</protein>
<gene>
    <name evidence="2" type="ORF">KP509_33G065000</name>
</gene>
<evidence type="ECO:0000313" key="3">
    <source>
        <dbReference type="Proteomes" id="UP000825935"/>
    </source>
</evidence>
<proteinExistence type="predicted"/>
<dbReference type="Proteomes" id="UP000825935">
    <property type="component" value="Chromosome 33"/>
</dbReference>
<dbReference type="AlphaFoldDB" id="A0A8T2QRM3"/>
<reference evidence="2" key="1">
    <citation type="submission" date="2021-08" db="EMBL/GenBank/DDBJ databases">
        <title>WGS assembly of Ceratopteris richardii.</title>
        <authorList>
            <person name="Marchant D.B."/>
            <person name="Chen G."/>
            <person name="Jenkins J."/>
            <person name="Shu S."/>
            <person name="Leebens-Mack J."/>
            <person name="Grimwood J."/>
            <person name="Schmutz J."/>
            <person name="Soltis P."/>
            <person name="Soltis D."/>
            <person name="Chen Z.-H."/>
        </authorList>
    </citation>
    <scope>NUCLEOTIDE SEQUENCE</scope>
    <source>
        <strain evidence="2">Whitten #5841</strain>
        <tissue evidence="2">Leaf</tissue>
    </source>
</reference>
<feature type="transmembrane region" description="Helical" evidence="1">
    <location>
        <begin position="53"/>
        <end position="73"/>
    </location>
</feature>
<accession>A0A8T2QRM3</accession>
<feature type="transmembrane region" description="Helical" evidence="1">
    <location>
        <begin position="93"/>
        <end position="113"/>
    </location>
</feature>
<comment type="caution">
    <text evidence="2">The sequence shown here is derived from an EMBL/GenBank/DDBJ whole genome shotgun (WGS) entry which is preliminary data.</text>
</comment>
<dbReference type="EMBL" id="CM035438">
    <property type="protein sequence ID" value="KAH7286229.1"/>
    <property type="molecule type" value="Genomic_DNA"/>
</dbReference>
<evidence type="ECO:0000313" key="2">
    <source>
        <dbReference type="EMBL" id="KAH7286228.1"/>
    </source>
</evidence>